<protein>
    <recommendedName>
        <fullName evidence="3">Polynucleotide 5'-hydroxyl-kinase GRC3</fullName>
    </recommendedName>
    <alternativeName>
        <fullName evidence="2">Polynucleotide 5'-hydroxyl-kinase grc3</fullName>
    </alternativeName>
</protein>
<dbReference type="EMBL" id="JAEUBG010002406">
    <property type="protein sequence ID" value="KAH3684572.1"/>
    <property type="molecule type" value="Genomic_DNA"/>
</dbReference>
<dbReference type="GO" id="GO:0051731">
    <property type="term" value="F:polynucleotide 5'-hydroxyl-kinase activity"/>
    <property type="evidence" value="ECO:0007669"/>
    <property type="project" value="InterPro"/>
</dbReference>
<feature type="compositionally biased region" description="Low complexity" evidence="8">
    <location>
        <begin position="50"/>
        <end position="60"/>
    </location>
</feature>
<dbReference type="GO" id="GO:0000448">
    <property type="term" value="P:cleavage in ITS2 between 5.8S rRNA and LSU-rRNA of tricistronic rRNA transcript (SSU-rRNA, 5.8S rRNA, LSU-rRNA)"/>
    <property type="evidence" value="ECO:0007669"/>
    <property type="project" value="TreeGrafter"/>
</dbReference>
<dbReference type="Pfam" id="PF16575">
    <property type="entry name" value="CLP1_P"/>
    <property type="match status" value="1"/>
</dbReference>
<dbReference type="InterPro" id="IPR032319">
    <property type="entry name" value="CLP1_P"/>
</dbReference>
<gene>
    <name evidence="10" type="ORF">WICPIJ_004462</name>
</gene>
<keyword evidence="5" id="KW-0547">Nucleotide-binding</keyword>
<evidence type="ECO:0000259" key="9">
    <source>
        <dbReference type="Pfam" id="PF16575"/>
    </source>
</evidence>
<dbReference type="InterPro" id="IPR045116">
    <property type="entry name" value="Clp1/Grc3"/>
</dbReference>
<dbReference type="GO" id="GO:0005524">
    <property type="term" value="F:ATP binding"/>
    <property type="evidence" value="ECO:0007669"/>
    <property type="project" value="UniProtKB-KW"/>
</dbReference>
<keyword evidence="7" id="KW-0067">ATP-binding</keyword>
<dbReference type="Proteomes" id="UP000774326">
    <property type="component" value="Unassembled WGS sequence"/>
</dbReference>
<keyword evidence="11" id="KW-1185">Reference proteome</keyword>
<dbReference type="OrthoDB" id="4054781at2759"/>
<evidence type="ECO:0000313" key="11">
    <source>
        <dbReference type="Proteomes" id="UP000774326"/>
    </source>
</evidence>
<feature type="region of interest" description="Disordered" evidence="8">
    <location>
        <begin position="1"/>
        <end position="78"/>
    </location>
</feature>
<evidence type="ECO:0000256" key="1">
    <source>
        <dbReference type="ARBA" id="ARBA00011003"/>
    </source>
</evidence>
<evidence type="ECO:0000256" key="5">
    <source>
        <dbReference type="ARBA" id="ARBA00022741"/>
    </source>
</evidence>
<dbReference type="SUPFAM" id="SSF52540">
    <property type="entry name" value="P-loop containing nucleoside triphosphate hydrolases"/>
    <property type="match status" value="1"/>
</dbReference>
<dbReference type="GO" id="GO:0005634">
    <property type="term" value="C:nucleus"/>
    <property type="evidence" value="ECO:0007669"/>
    <property type="project" value="TreeGrafter"/>
</dbReference>
<proteinExistence type="inferred from homology"/>
<comment type="caution">
    <text evidence="10">The sequence shown here is derived from an EMBL/GenBank/DDBJ whole genome shotgun (WGS) entry which is preliminary data.</text>
</comment>
<accession>A0A9P8Q5B9</accession>
<dbReference type="Gene3D" id="3.40.50.300">
    <property type="entry name" value="P-loop containing nucleotide triphosphate hydrolases"/>
    <property type="match status" value="1"/>
</dbReference>
<feature type="compositionally biased region" description="Polar residues" evidence="8">
    <location>
        <begin position="61"/>
        <end position="74"/>
    </location>
</feature>
<dbReference type="PANTHER" id="PTHR12755:SF3">
    <property type="entry name" value="POLYNUCLEOTIDE 5'-HYDROXYL-KINASE NOL9"/>
    <property type="match status" value="1"/>
</dbReference>
<evidence type="ECO:0000256" key="4">
    <source>
        <dbReference type="ARBA" id="ARBA00022679"/>
    </source>
</evidence>
<evidence type="ECO:0000256" key="6">
    <source>
        <dbReference type="ARBA" id="ARBA00022777"/>
    </source>
</evidence>
<name>A0A9P8Q5B9_WICPI</name>
<evidence type="ECO:0000256" key="8">
    <source>
        <dbReference type="SAM" id="MobiDB-lite"/>
    </source>
</evidence>
<dbReference type="PANTHER" id="PTHR12755">
    <property type="entry name" value="CLEAVAGE/POLYADENYLATION FACTOR IA SUBUNIT CLP1P"/>
    <property type="match status" value="1"/>
</dbReference>
<keyword evidence="6" id="KW-0418">Kinase</keyword>
<evidence type="ECO:0000256" key="3">
    <source>
        <dbReference type="ARBA" id="ARBA00019824"/>
    </source>
</evidence>
<evidence type="ECO:0000256" key="7">
    <source>
        <dbReference type="ARBA" id="ARBA00022840"/>
    </source>
</evidence>
<reference evidence="10" key="1">
    <citation type="journal article" date="2021" name="Open Biol.">
        <title>Shared evolutionary footprints suggest mitochondrial oxidative damage underlies multiple complex I losses in fungi.</title>
        <authorList>
            <person name="Schikora-Tamarit M.A."/>
            <person name="Marcet-Houben M."/>
            <person name="Nosek J."/>
            <person name="Gabaldon T."/>
        </authorList>
    </citation>
    <scope>NUCLEOTIDE SEQUENCE</scope>
    <source>
        <strain evidence="10">CBS2887</strain>
    </source>
</reference>
<dbReference type="AlphaFoldDB" id="A0A9P8Q5B9"/>
<feature type="domain" description="Clp1 P-loop" evidence="9">
    <location>
        <begin position="272"/>
        <end position="426"/>
    </location>
</feature>
<feature type="compositionally biased region" description="Polar residues" evidence="8">
    <location>
        <begin position="28"/>
        <end position="37"/>
    </location>
</feature>
<evidence type="ECO:0000256" key="2">
    <source>
        <dbReference type="ARBA" id="ARBA00018706"/>
    </source>
</evidence>
<evidence type="ECO:0000313" key="10">
    <source>
        <dbReference type="EMBL" id="KAH3684572.1"/>
    </source>
</evidence>
<dbReference type="InterPro" id="IPR027417">
    <property type="entry name" value="P-loop_NTPase"/>
</dbReference>
<keyword evidence="4" id="KW-0808">Transferase</keyword>
<comment type="similarity">
    <text evidence="1">Belongs to the Clp1 family. NOL9/GRC3 subfamily.</text>
</comment>
<sequence>MSQSADDIPLYEANSSSSDSESEEDQSIPSTLSSRSVSLPFAPSLTSLEQQRQQQQQQQQTSTLLGRSNSVSKNDNNESKYVCSQFTPNDDNTIFGSNYVVFGLKANQTLLIRGQYEMEVQRGAIMVNHCMYYSSRSKLKFISPICNALPLIKAAQVRDVNEVDDLKTKENEHLFSSDYKSVIKCYHLSSGLEKVGQIAPLFKNLFWNLDSLSNDELKALNSFEMGFNHSFSPVLAPTNQVSILSHSQYSAFLQTVSQLRQNNELLKILIIGGKNSGKSTLLNLTLQTLHKESSEDNTVNVLDIDPGQTYLSPPDSISLSKTSEFIHGSSHLSLYNSHLSQQTSHYIGFTSPKDQPLRFNALLQDLMNKYTNDGELKNESLLINTPGWVKGYGVNLTRVIIEKIRPTHVVYLHSSNAAVPVKSELEMGGDEVLSLLRDFPDVEVVPIRGSFGYNHHQSHTGVKYHSSQLRILKKLGYFHRVAGFKFDFSPLLNKAPLQLSLDLEQEGSLKMNVILNYNDLRIIEDDGYNSLLEGTIVSLYTITKSELQKLQPKLAKFEGKTPLLKSKDFLRISQSALRFKSLCLVHSVDPESQLVNIYTPHTAGQLTKSSNEEYIFIRGATDTPIMEIASTEMIKKFKKLGYKVIQEYDLVLVWTNRIGSRSSEALHSLNQPGPIPFPRSTNGTKPMHFTEHLITIEHQMTQNDTG</sequence>
<organism evidence="10 11">
    <name type="scientific">Wickerhamomyces pijperi</name>
    <name type="common">Yeast</name>
    <name type="synonym">Pichia pijperi</name>
    <dbReference type="NCBI Taxonomy" id="599730"/>
    <lineage>
        <taxon>Eukaryota</taxon>
        <taxon>Fungi</taxon>
        <taxon>Dikarya</taxon>
        <taxon>Ascomycota</taxon>
        <taxon>Saccharomycotina</taxon>
        <taxon>Saccharomycetes</taxon>
        <taxon>Phaffomycetales</taxon>
        <taxon>Wickerhamomycetaceae</taxon>
        <taxon>Wickerhamomyces</taxon>
    </lineage>
</organism>
<reference evidence="10" key="2">
    <citation type="submission" date="2021-01" db="EMBL/GenBank/DDBJ databases">
        <authorList>
            <person name="Schikora-Tamarit M.A."/>
        </authorList>
    </citation>
    <scope>NUCLEOTIDE SEQUENCE</scope>
    <source>
        <strain evidence="10">CBS2887</strain>
    </source>
</reference>